<proteinExistence type="predicted"/>
<dbReference type="HOGENOM" id="CLU_153353_0_0_1"/>
<accession>A0A0C2FE22</accession>
<name>A0A0C2FE22_9PEZI</name>
<evidence type="ECO:0000313" key="2">
    <source>
        <dbReference type="EMBL" id="KIH89393.1"/>
    </source>
</evidence>
<dbReference type="VEuPathDB" id="FungiDB:SPBR_07978"/>
<dbReference type="OrthoDB" id="4779541at2759"/>
<dbReference type="EMBL" id="AWTV01000009">
    <property type="protein sequence ID" value="KIH89393.1"/>
    <property type="molecule type" value="Genomic_DNA"/>
</dbReference>
<dbReference type="RefSeq" id="XP_040617403.1">
    <property type="nucleotide sequence ID" value="XM_040766229.1"/>
</dbReference>
<dbReference type="GeneID" id="63681150"/>
<evidence type="ECO:0000313" key="3">
    <source>
        <dbReference type="Proteomes" id="UP000031575"/>
    </source>
</evidence>
<dbReference type="Proteomes" id="UP000031575">
    <property type="component" value="Unassembled WGS sequence"/>
</dbReference>
<sequence>MSNFLNDVTTGLKGIRGAGDALRGELMEAVDQTFDNNPSHPTTAAATNKHHTIADKGKADMAAADDMVARHEQAHREKKAAETGTAGAAFRNRGAETGAAPVATHETSADAYDGSGAAAPATEGYGGNVNANANTAASGRQ</sequence>
<organism evidence="2 3">
    <name type="scientific">Sporothrix brasiliensis 5110</name>
    <dbReference type="NCBI Taxonomy" id="1398154"/>
    <lineage>
        <taxon>Eukaryota</taxon>
        <taxon>Fungi</taxon>
        <taxon>Dikarya</taxon>
        <taxon>Ascomycota</taxon>
        <taxon>Pezizomycotina</taxon>
        <taxon>Sordariomycetes</taxon>
        <taxon>Sordariomycetidae</taxon>
        <taxon>Ophiostomatales</taxon>
        <taxon>Ophiostomataceae</taxon>
        <taxon>Sporothrix</taxon>
    </lineage>
</organism>
<dbReference type="AlphaFoldDB" id="A0A0C2FE22"/>
<feature type="compositionally biased region" description="Low complexity" evidence="1">
    <location>
        <begin position="128"/>
        <end position="141"/>
    </location>
</feature>
<protein>
    <submittedName>
        <fullName evidence="2">Uncharacterized protein</fullName>
    </submittedName>
</protein>
<comment type="caution">
    <text evidence="2">The sequence shown here is derived from an EMBL/GenBank/DDBJ whole genome shotgun (WGS) entry which is preliminary data.</text>
</comment>
<keyword evidence="3" id="KW-1185">Reference proteome</keyword>
<feature type="compositionally biased region" description="Low complexity" evidence="1">
    <location>
        <begin position="109"/>
        <end position="121"/>
    </location>
</feature>
<evidence type="ECO:0000256" key="1">
    <source>
        <dbReference type="SAM" id="MobiDB-lite"/>
    </source>
</evidence>
<reference evidence="2 3" key="1">
    <citation type="journal article" date="2014" name="BMC Genomics">
        <title>Comparative genomics of the major fungal agents of human and animal Sporotrichosis: Sporothrix schenckii and Sporothrix brasiliensis.</title>
        <authorList>
            <person name="Teixeira M.M."/>
            <person name="de Almeida L.G."/>
            <person name="Kubitschek-Barreira P."/>
            <person name="Alves F.L."/>
            <person name="Kioshima E.S."/>
            <person name="Abadio A.K."/>
            <person name="Fernandes L."/>
            <person name="Derengowski L.S."/>
            <person name="Ferreira K.S."/>
            <person name="Souza R.C."/>
            <person name="Ruiz J.C."/>
            <person name="de Andrade N.C."/>
            <person name="Paes H.C."/>
            <person name="Nicola A.M."/>
            <person name="Albuquerque P."/>
            <person name="Gerber A.L."/>
            <person name="Martins V.P."/>
            <person name="Peconick L.D."/>
            <person name="Neto A.V."/>
            <person name="Chaucanez C.B."/>
            <person name="Silva P.A."/>
            <person name="Cunha O.L."/>
            <person name="de Oliveira F.F."/>
            <person name="dos Santos T.C."/>
            <person name="Barros A.L."/>
            <person name="Soares M.A."/>
            <person name="de Oliveira L.M."/>
            <person name="Marini M.M."/>
            <person name="Villalobos-Duno H."/>
            <person name="Cunha M.M."/>
            <person name="de Hoog S."/>
            <person name="da Silveira J.F."/>
            <person name="Henrissat B."/>
            <person name="Nino-Vega G.A."/>
            <person name="Cisalpino P.S."/>
            <person name="Mora-Montes H.M."/>
            <person name="Almeida S.R."/>
            <person name="Stajich J.E."/>
            <person name="Lopes-Bezerra L.M."/>
            <person name="Vasconcelos A.T."/>
            <person name="Felipe M.S."/>
        </authorList>
    </citation>
    <scope>NUCLEOTIDE SEQUENCE [LARGE SCALE GENOMIC DNA]</scope>
    <source>
        <strain evidence="2 3">5110</strain>
    </source>
</reference>
<feature type="compositionally biased region" description="Basic and acidic residues" evidence="1">
    <location>
        <begin position="68"/>
        <end position="81"/>
    </location>
</feature>
<feature type="region of interest" description="Disordered" evidence="1">
    <location>
        <begin position="68"/>
        <end position="141"/>
    </location>
</feature>
<gene>
    <name evidence="2" type="ORF">SPBR_07978</name>
</gene>